<accession>A0AAV7X2D6</accession>
<dbReference type="EMBL" id="JANPWB010000001">
    <property type="protein sequence ID" value="KAJ1219151.1"/>
    <property type="molecule type" value="Genomic_DNA"/>
</dbReference>
<evidence type="ECO:0000256" key="1">
    <source>
        <dbReference type="SAM" id="MobiDB-lite"/>
    </source>
</evidence>
<sequence length="89" mass="9404">MCRACLRLNAAAVGATASLFTVGQQKVEHEDRHRGATAARPPRAVTPIVAAAFLLRRASERGPARGSMPRPLPPTSVFMTDIAEGARPA</sequence>
<comment type="caution">
    <text evidence="2">The sequence shown here is derived from an EMBL/GenBank/DDBJ whole genome shotgun (WGS) entry which is preliminary data.</text>
</comment>
<feature type="region of interest" description="Disordered" evidence="1">
    <location>
        <begin position="23"/>
        <end position="42"/>
    </location>
</feature>
<evidence type="ECO:0008006" key="4">
    <source>
        <dbReference type="Google" id="ProtNLM"/>
    </source>
</evidence>
<feature type="region of interest" description="Disordered" evidence="1">
    <location>
        <begin position="60"/>
        <end position="89"/>
    </location>
</feature>
<reference evidence="2" key="1">
    <citation type="journal article" date="2022" name="bioRxiv">
        <title>Sequencing and chromosome-scale assembly of the giantPleurodeles waltlgenome.</title>
        <authorList>
            <person name="Brown T."/>
            <person name="Elewa A."/>
            <person name="Iarovenko S."/>
            <person name="Subramanian E."/>
            <person name="Araus A.J."/>
            <person name="Petzold A."/>
            <person name="Susuki M."/>
            <person name="Suzuki K.-i.T."/>
            <person name="Hayashi T."/>
            <person name="Toyoda A."/>
            <person name="Oliveira C."/>
            <person name="Osipova E."/>
            <person name="Leigh N.D."/>
            <person name="Simon A."/>
            <person name="Yun M.H."/>
        </authorList>
    </citation>
    <scope>NUCLEOTIDE SEQUENCE</scope>
    <source>
        <strain evidence="2">20211129_DDA</strain>
        <tissue evidence="2">Liver</tissue>
    </source>
</reference>
<proteinExistence type="predicted"/>
<dbReference type="Proteomes" id="UP001066276">
    <property type="component" value="Chromosome 1_1"/>
</dbReference>
<evidence type="ECO:0000313" key="2">
    <source>
        <dbReference type="EMBL" id="KAJ1219151.1"/>
    </source>
</evidence>
<keyword evidence="3" id="KW-1185">Reference proteome</keyword>
<dbReference type="AlphaFoldDB" id="A0AAV7X2D6"/>
<name>A0AAV7X2D6_PLEWA</name>
<gene>
    <name evidence="2" type="ORF">NDU88_006722</name>
</gene>
<protein>
    <recommendedName>
        <fullName evidence="4">Secreted protein</fullName>
    </recommendedName>
</protein>
<evidence type="ECO:0000313" key="3">
    <source>
        <dbReference type="Proteomes" id="UP001066276"/>
    </source>
</evidence>
<organism evidence="2 3">
    <name type="scientific">Pleurodeles waltl</name>
    <name type="common">Iberian ribbed newt</name>
    <dbReference type="NCBI Taxonomy" id="8319"/>
    <lineage>
        <taxon>Eukaryota</taxon>
        <taxon>Metazoa</taxon>
        <taxon>Chordata</taxon>
        <taxon>Craniata</taxon>
        <taxon>Vertebrata</taxon>
        <taxon>Euteleostomi</taxon>
        <taxon>Amphibia</taxon>
        <taxon>Batrachia</taxon>
        <taxon>Caudata</taxon>
        <taxon>Salamandroidea</taxon>
        <taxon>Salamandridae</taxon>
        <taxon>Pleurodelinae</taxon>
        <taxon>Pleurodeles</taxon>
    </lineage>
</organism>